<feature type="region of interest" description="Disordered" evidence="1">
    <location>
        <begin position="154"/>
        <end position="193"/>
    </location>
</feature>
<keyword evidence="3" id="KW-1185">Reference proteome</keyword>
<dbReference type="Pfam" id="PF08432">
    <property type="entry name" value="Vfa1"/>
    <property type="match status" value="1"/>
</dbReference>
<feature type="region of interest" description="Disordered" evidence="1">
    <location>
        <begin position="59"/>
        <end position="135"/>
    </location>
</feature>
<evidence type="ECO:0000256" key="1">
    <source>
        <dbReference type="SAM" id="MobiDB-lite"/>
    </source>
</evidence>
<dbReference type="PANTHER" id="PTHR28218:SF1">
    <property type="entry name" value="VPS4-ASSOCIATED PROTEIN 1"/>
    <property type="match status" value="1"/>
</dbReference>
<dbReference type="PANTHER" id="PTHR28218">
    <property type="entry name" value="VPS4-ASSOCIATED PROTEIN 1"/>
    <property type="match status" value="1"/>
</dbReference>
<dbReference type="InterPro" id="IPR013640">
    <property type="entry name" value="Vfa1"/>
</dbReference>
<evidence type="ECO:0008006" key="4">
    <source>
        <dbReference type="Google" id="ProtNLM"/>
    </source>
</evidence>
<dbReference type="Proteomes" id="UP001176521">
    <property type="component" value="Unassembled WGS sequence"/>
</dbReference>
<reference evidence="2" key="1">
    <citation type="journal article" date="2023" name="PhytoFront">
        <title>Draft Genome Resources of Seven Strains of Tilletia horrida, Causal Agent of Kernel Smut of Rice.</title>
        <authorList>
            <person name="Khanal S."/>
            <person name="Antony Babu S."/>
            <person name="Zhou X.G."/>
        </authorList>
    </citation>
    <scope>NUCLEOTIDE SEQUENCE</scope>
    <source>
        <strain evidence="2">TX3</strain>
    </source>
</reference>
<feature type="compositionally biased region" description="Basic and acidic residues" evidence="1">
    <location>
        <begin position="75"/>
        <end position="125"/>
    </location>
</feature>
<gene>
    <name evidence="2" type="ORF">OC842_003020</name>
</gene>
<feature type="compositionally biased region" description="Low complexity" evidence="1">
    <location>
        <begin position="126"/>
        <end position="135"/>
    </location>
</feature>
<dbReference type="AlphaFoldDB" id="A0AAN6GDK9"/>
<evidence type="ECO:0000313" key="3">
    <source>
        <dbReference type="Proteomes" id="UP001176521"/>
    </source>
</evidence>
<dbReference type="EMBL" id="JAPDMQ010000141">
    <property type="protein sequence ID" value="KAK0533236.1"/>
    <property type="molecule type" value="Genomic_DNA"/>
</dbReference>
<name>A0AAN6GDK9_9BASI</name>
<proteinExistence type="predicted"/>
<accession>A0AAN6GDK9</accession>
<evidence type="ECO:0000313" key="2">
    <source>
        <dbReference type="EMBL" id="KAK0533236.1"/>
    </source>
</evidence>
<feature type="compositionally biased region" description="Low complexity" evidence="1">
    <location>
        <begin position="154"/>
        <end position="177"/>
    </location>
</feature>
<protein>
    <recommendedName>
        <fullName evidence="4">DUF1742-domain-containing protein</fullName>
    </recommendedName>
</protein>
<sequence>MAQLGNHYIRRLAGTPKPCLICYRPSPVVLVSVALPTQDFFYCCPSHLADRHFATRIPSASASASGGGAGAGAAQDKDKDKDKVPGRLPDKVSKEEIDKVTREWKERQQKKEAAAAAAKDKEKESSSSSSSKGWLSTVAGAAGTAASGVYSLASSAIASSSSPSDPSTADPRSAAPPAEAPLPPGQHEHYQLHKDIFAMRKDTFNKRAALKRAQELNMPAVPSRVPGNLPPSNAAAPPR</sequence>
<feature type="region of interest" description="Disordered" evidence="1">
    <location>
        <begin position="214"/>
        <end position="239"/>
    </location>
</feature>
<dbReference type="GO" id="GO:0007034">
    <property type="term" value="P:vacuolar transport"/>
    <property type="evidence" value="ECO:0007669"/>
    <property type="project" value="TreeGrafter"/>
</dbReference>
<dbReference type="GO" id="GO:0005768">
    <property type="term" value="C:endosome"/>
    <property type="evidence" value="ECO:0007669"/>
    <property type="project" value="TreeGrafter"/>
</dbReference>
<organism evidence="2 3">
    <name type="scientific">Tilletia horrida</name>
    <dbReference type="NCBI Taxonomy" id="155126"/>
    <lineage>
        <taxon>Eukaryota</taxon>
        <taxon>Fungi</taxon>
        <taxon>Dikarya</taxon>
        <taxon>Basidiomycota</taxon>
        <taxon>Ustilaginomycotina</taxon>
        <taxon>Exobasidiomycetes</taxon>
        <taxon>Tilletiales</taxon>
        <taxon>Tilletiaceae</taxon>
        <taxon>Tilletia</taxon>
    </lineage>
</organism>
<comment type="caution">
    <text evidence="2">The sequence shown here is derived from an EMBL/GenBank/DDBJ whole genome shotgun (WGS) entry which is preliminary data.</text>
</comment>